<comment type="caution">
    <text evidence="6">The sequence shown here is derived from an EMBL/GenBank/DDBJ whole genome shotgun (WGS) entry which is preliminary data.</text>
</comment>
<dbReference type="PROSITE" id="PS50937">
    <property type="entry name" value="HTH_MERR_2"/>
    <property type="match status" value="1"/>
</dbReference>
<reference evidence="7" key="1">
    <citation type="submission" date="2023-07" db="EMBL/GenBank/DDBJ databases">
        <title>30 novel species of actinomycetes from the DSMZ collection.</title>
        <authorList>
            <person name="Nouioui I."/>
        </authorList>
    </citation>
    <scope>NUCLEOTIDE SEQUENCE [LARGE SCALE GENOMIC DNA]</scope>
    <source>
        <strain evidence="7">DSM 44743</strain>
    </source>
</reference>
<evidence type="ECO:0000313" key="6">
    <source>
        <dbReference type="EMBL" id="MDT0329009.1"/>
    </source>
</evidence>
<keyword evidence="3" id="KW-0238">DNA-binding</keyword>
<dbReference type="Proteomes" id="UP001183390">
    <property type="component" value="Unassembled WGS sequence"/>
</dbReference>
<dbReference type="InterPro" id="IPR000551">
    <property type="entry name" value="MerR-type_HTH_dom"/>
</dbReference>
<organism evidence="6 7">
    <name type="scientific">Nocardiopsis lambiniae</name>
    <dbReference type="NCBI Taxonomy" id="3075539"/>
    <lineage>
        <taxon>Bacteria</taxon>
        <taxon>Bacillati</taxon>
        <taxon>Actinomycetota</taxon>
        <taxon>Actinomycetes</taxon>
        <taxon>Streptosporangiales</taxon>
        <taxon>Nocardiopsidaceae</taxon>
        <taxon>Nocardiopsis</taxon>
    </lineage>
</organism>
<feature type="domain" description="HTH merR-type" evidence="5">
    <location>
        <begin position="7"/>
        <end position="75"/>
    </location>
</feature>
<dbReference type="RefSeq" id="WP_311511678.1">
    <property type="nucleotide sequence ID" value="NZ_JAVREP010000006.1"/>
</dbReference>
<dbReference type="InterPro" id="IPR009061">
    <property type="entry name" value="DNA-bd_dom_put_sf"/>
</dbReference>
<name>A0ABU2M8L4_9ACTN</name>
<evidence type="ECO:0000256" key="1">
    <source>
        <dbReference type="ARBA" id="ARBA00022491"/>
    </source>
</evidence>
<keyword evidence="4" id="KW-0804">Transcription</keyword>
<keyword evidence="2" id="KW-0805">Transcription regulation</keyword>
<proteinExistence type="predicted"/>
<sequence length="147" mass="16208">MRSSAEELSIGDLAAGFGLAPHVLRHWEAMGVLEPVRRVGGQRRYTSGHRLRVALILSAQEAGMSLERIREWVGAPRAERRGEVLAEHLAELDGRLERLRVARELVAHAVECSSGDALECPELRRILEKSVESGCHARATRGSVARD</sequence>
<dbReference type="PANTHER" id="PTHR30204:SF69">
    <property type="entry name" value="MERR-FAMILY TRANSCRIPTIONAL REGULATOR"/>
    <property type="match status" value="1"/>
</dbReference>
<dbReference type="Pfam" id="PF13411">
    <property type="entry name" value="MerR_1"/>
    <property type="match status" value="1"/>
</dbReference>
<dbReference type="SUPFAM" id="SSF46955">
    <property type="entry name" value="Putative DNA-binding domain"/>
    <property type="match status" value="1"/>
</dbReference>
<dbReference type="Gene3D" id="1.10.1660.10">
    <property type="match status" value="1"/>
</dbReference>
<keyword evidence="7" id="KW-1185">Reference proteome</keyword>
<accession>A0ABU2M8L4</accession>
<dbReference type="SMART" id="SM00422">
    <property type="entry name" value="HTH_MERR"/>
    <property type="match status" value="1"/>
</dbReference>
<evidence type="ECO:0000313" key="7">
    <source>
        <dbReference type="Proteomes" id="UP001183390"/>
    </source>
</evidence>
<protein>
    <submittedName>
        <fullName evidence="6">MerR family transcriptional regulator</fullName>
    </submittedName>
</protein>
<dbReference type="PANTHER" id="PTHR30204">
    <property type="entry name" value="REDOX-CYCLING DRUG-SENSING TRANSCRIPTIONAL ACTIVATOR SOXR"/>
    <property type="match status" value="1"/>
</dbReference>
<dbReference type="EMBL" id="JAVREP010000006">
    <property type="protein sequence ID" value="MDT0329009.1"/>
    <property type="molecule type" value="Genomic_DNA"/>
</dbReference>
<evidence type="ECO:0000256" key="4">
    <source>
        <dbReference type="ARBA" id="ARBA00023163"/>
    </source>
</evidence>
<gene>
    <name evidence="6" type="ORF">RM479_11360</name>
</gene>
<dbReference type="CDD" id="cd00592">
    <property type="entry name" value="HTH_MerR-like"/>
    <property type="match status" value="1"/>
</dbReference>
<dbReference type="InterPro" id="IPR047057">
    <property type="entry name" value="MerR_fam"/>
</dbReference>
<evidence type="ECO:0000256" key="2">
    <source>
        <dbReference type="ARBA" id="ARBA00023015"/>
    </source>
</evidence>
<evidence type="ECO:0000256" key="3">
    <source>
        <dbReference type="ARBA" id="ARBA00023125"/>
    </source>
</evidence>
<dbReference type="PRINTS" id="PR00040">
    <property type="entry name" value="HTHMERR"/>
</dbReference>
<keyword evidence="1" id="KW-0678">Repressor</keyword>
<evidence type="ECO:0000259" key="5">
    <source>
        <dbReference type="PROSITE" id="PS50937"/>
    </source>
</evidence>